<evidence type="ECO:0000256" key="1">
    <source>
        <dbReference type="ARBA" id="ARBA00007274"/>
    </source>
</evidence>
<keyword evidence="3" id="KW-0677">Repeat</keyword>
<protein>
    <submittedName>
        <fullName evidence="5 6">Transferase</fullName>
    </submittedName>
</protein>
<dbReference type="CDD" id="cd03349">
    <property type="entry name" value="LbH_XAT"/>
    <property type="match status" value="1"/>
</dbReference>
<dbReference type="Pfam" id="PF00132">
    <property type="entry name" value="Hexapep"/>
    <property type="match status" value="1"/>
</dbReference>
<dbReference type="PANTHER" id="PTHR43300:SF11">
    <property type="entry name" value="ACETYLTRANSFERASE RV3034C-RELATED"/>
    <property type="match status" value="1"/>
</dbReference>
<name>A0A182BC08_ECOLX</name>
<dbReference type="PANTHER" id="PTHR43300">
    <property type="entry name" value="ACETYLTRANSFERASE"/>
    <property type="match status" value="1"/>
</dbReference>
<evidence type="ECO:0000256" key="4">
    <source>
        <dbReference type="ARBA" id="ARBA00023315"/>
    </source>
</evidence>
<dbReference type="RefSeq" id="WP_000657788.1">
    <property type="nucleotide sequence ID" value="NZ_AP025675.1"/>
</dbReference>
<dbReference type="EMBL" id="KU314825">
    <property type="protein sequence ID" value="AMA19675.1"/>
    <property type="molecule type" value="Genomic_DNA"/>
</dbReference>
<dbReference type="InterPro" id="IPR001451">
    <property type="entry name" value="Hexapep"/>
</dbReference>
<keyword evidence="4" id="KW-0012">Acyltransferase</keyword>
<evidence type="ECO:0000256" key="2">
    <source>
        <dbReference type="ARBA" id="ARBA00022679"/>
    </source>
</evidence>
<proteinExistence type="inferred from homology"/>
<dbReference type="InterPro" id="IPR050179">
    <property type="entry name" value="Trans_hexapeptide_repeat"/>
</dbReference>
<keyword evidence="2 5" id="KW-0808">Transferase</keyword>
<evidence type="ECO:0000313" key="6">
    <source>
        <dbReference type="EMBL" id="OOK26022.1"/>
    </source>
</evidence>
<dbReference type="AlphaFoldDB" id="A0A182BC08"/>
<organism evidence="5">
    <name type="scientific">Escherichia coli</name>
    <dbReference type="NCBI Taxonomy" id="562"/>
    <lineage>
        <taxon>Bacteria</taxon>
        <taxon>Pseudomonadati</taxon>
        <taxon>Pseudomonadota</taxon>
        <taxon>Gammaproteobacteria</taxon>
        <taxon>Enterobacterales</taxon>
        <taxon>Enterobacteriaceae</taxon>
        <taxon>Escherichia</taxon>
    </lineage>
</organism>
<evidence type="ECO:0000313" key="5">
    <source>
        <dbReference type="EMBL" id="AMA19675.1"/>
    </source>
</evidence>
<gene>
    <name evidence="6" type="ORF">BMT91_18065</name>
</gene>
<dbReference type="GO" id="GO:0016747">
    <property type="term" value="F:acyltransferase activity, transferring groups other than amino-acyl groups"/>
    <property type="evidence" value="ECO:0007669"/>
    <property type="project" value="UniProtKB-ARBA"/>
</dbReference>
<evidence type="ECO:0000256" key="3">
    <source>
        <dbReference type="ARBA" id="ARBA00022737"/>
    </source>
</evidence>
<dbReference type="InterPro" id="IPR011004">
    <property type="entry name" value="Trimer_LpxA-like_sf"/>
</dbReference>
<accession>A0A182BC08</accession>
<dbReference type="SUPFAM" id="SSF51161">
    <property type="entry name" value="Trimeric LpxA-like enzymes"/>
    <property type="match status" value="1"/>
</dbReference>
<sequence>MKEFSEIAKSAHISNDAIVEYPIHCGPNSQIHGGCNVGQFTFINISSVLYPNVKIGRFCSIARNCEIGVARHPVNFLSTHSFQYHFAQFPKHPFYKNGINRTSWRAHPDTIIGSDVWIGAQSIVKAGVNIGHGAIIAANSVVTKNIAPYSIVGGSPAKVIRMRFNAEQISKLLELRWWELSLEEISDLEFGNIDSCIESLLKIRRIEHL</sequence>
<dbReference type="PROSITE" id="PS00101">
    <property type="entry name" value="HEXAPEP_TRANSFERASES"/>
    <property type="match status" value="1"/>
</dbReference>
<dbReference type="Proteomes" id="UP000188855">
    <property type="component" value="Unassembled WGS sequence"/>
</dbReference>
<dbReference type="EMBL" id="MPAF01000036">
    <property type="protein sequence ID" value="OOK26022.1"/>
    <property type="molecule type" value="Genomic_DNA"/>
</dbReference>
<reference evidence="5" key="1">
    <citation type="journal article" date="2016" name="Proc. Natl. Acad. Sci. U.S.A.">
        <title>Bacterial beta-Kdo glycosyltransferases represent a new glycosyltransferase family (GT99).</title>
        <authorList>
            <person name="Ovchinnikova O.G."/>
            <person name="Mallette E."/>
            <person name="Koizumi A."/>
            <person name="Kimber M.S."/>
            <person name="Lowary T.L."/>
            <person name="Whitfield C."/>
        </authorList>
    </citation>
    <scope>NUCLEOTIDE SEQUENCE</scope>
    <source>
        <strain evidence="5">SSI 85370</strain>
    </source>
</reference>
<dbReference type="Gene3D" id="2.160.10.10">
    <property type="entry name" value="Hexapeptide repeat proteins"/>
    <property type="match status" value="1"/>
</dbReference>
<comment type="similarity">
    <text evidence="1">Belongs to the transferase hexapeptide repeat family.</text>
</comment>
<reference evidence="6 7" key="2">
    <citation type="submission" date="2016-10" db="EMBL/GenBank/DDBJ databases">
        <title>Whole genome sequences of antibiotic resistant commensal Escherichia coli from healthy Australian adults.</title>
        <authorList>
            <person name="Moran R.A."/>
            <person name="Anantham S."/>
            <person name="Nigro S.J."/>
            <person name="Holt K.E."/>
            <person name="Hall R.M."/>
        </authorList>
    </citation>
    <scope>NUCLEOTIDE SEQUENCE [LARGE SCALE GENOMIC DNA]</scope>
    <source>
        <strain evidence="6 7">2.3-R4</strain>
    </source>
</reference>
<dbReference type="InterPro" id="IPR018357">
    <property type="entry name" value="Hexapep_transf_CS"/>
</dbReference>
<evidence type="ECO:0000313" key="7">
    <source>
        <dbReference type="Proteomes" id="UP000188855"/>
    </source>
</evidence>
<dbReference type="PATRIC" id="fig|562.6987.peg.3166"/>